<name>A0ACC2F515_DALPE</name>
<sequence length="233" mass="27050">MPYQTIKRSAYARGKEIHSLAPLGVLYSLSIHRIMRECVVSDRDMTCTDCMKASDIPTEQNRTRKRSWRTRICYLLKITSSSKSMTTKMSYRPTPEEVEQWSESLDNLLADKYGKAAFRIFLKSEFCEENVEFWAACEEYRTITSPGQRLSTARSIYEQFIQCDAPKEINLDYQTKDAISQSLQLPSPTCFLGAQKRVYGLMENNAYPRFIQSELYRDIYNAALGREEKYLPS</sequence>
<dbReference type="Proteomes" id="UP001157502">
    <property type="component" value="Chromosome 34"/>
</dbReference>
<evidence type="ECO:0000313" key="1">
    <source>
        <dbReference type="EMBL" id="KAJ7986434.1"/>
    </source>
</evidence>
<comment type="caution">
    <text evidence="1">The sequence shown here is derived from an EMBL/GenBank/DDBJ whole genome shotgun (WGS) entry which is preliminary data.</text>
</comment>
<accession>A0ACC2F515</accession>
<protein>
    <submittedName>
        <fullName evidence="1">Uncharacterized protein</fullName>
    </submittedName>
</protein>
<evidence type="ECO:0000313" key="2">
    <source>
        <dbReference type="Proteomes" id="UP001157502"/>
    </source>
</evidence>
<organism evidence="1 2">
    <name type="scientific">Dallia pectoralis</name>
    <name type="common">Alaska blackfish</name>
    <dbReference type="NCBI Taxonomy" id="75939"/>
    <lineage>
        <taxon>Eukaryota</taxon>
        <taxon>Metazoa</taxon>
        <taxon>Chordata</taxon>
        <taxon>Craniata</taxon>
        <taxon>Vertebrata</taxon>
        <taxon>Euteleostomi</taxon>
        <taxon>Actinopterygii</taxon>
        <taxon>Neopterygii</taxon>
        <taxon>Teleostei</taxon>
        <taxon>Protacanthopterygii</taxon>
        <taxon>Esociformes</taxon>
        <taxon>Umbridae</taxon>
        <taxon>Dallia</taxon>
    </lineage>
</organism>
<keyword evidence="2" id="KW-1185">Reference proteome</keyword>
<reference evidence="1" key="1">
    <citation type="submission" date="2021-05" db="EMBL/GenBank/DDBJ databases">
        <authorList>
            <person name="Pan Q."/>
            <person name="Jouanno E."/>
            <person name="Zahm M."/>
            <person name="Klopp C."/>
            <person name="Cabau C."/>
            <person name="Louis A."/>
            <person name="Berthelot C."/>
            <person name="Parey E."/>
            <person name="Roest Crollius H."/>
            <person name="Montfort J."/>
            <person name="Robinson-Rechavi M."/>
            <person name="Bouchez O."/>
            <person name="Lampietro C."/>
            <person name="Lopez Roques C."/>
            <person name="Donnadieu C."/>
            <person name="Postlethwait J."/>
            <person name="Bobe J."/>
            <person name="Dillon D."/>
            <person name="Chandos A."/>
            <person name="von Hippel F."/>
            <person name="Guiguen Y."/>
        </authorList>
    </citation>
    <scope>NUCLEOTIDE SEQUENCE</scope>
    <source>
        <strain evidence="1">YG-Jan2019</strain>
    </source>
</reference>
<proteinExistence type="predicted"/>
<dbReference type="EMBL" id="CM055761">
    <property type="protein sequence ID" value="KAJ7986434.1"/>
    <property type="molecule type" value="Genomic_DNA"/>
</dbReference>
<gene>
    <name evidence="1" type="ORF">DPEC_G00339850</name>
</gene>